<dbReference type="FunFam" id="3.90.1530.30:FF:000001">
    <property type="entry name" value="Chromosome partitioning protein ParB"/>
    <property type="match status" value="1"/>
</dbReference>
<dbReference type="InterPro" id="IPR050336">
    <property type="entry name" value="Chromosome_partition/occlusion"/>
</dbReference>
<comment type="caution">
    <text evidence="4">The sequence shown here is derived from an EMBL/GenBank/DDBJ whole genome shotgun (WGS) entry which is preliminary data.</text>
</comment>
<dbReference type="Gene3D" id="1.10.10.2830">
    <property type="match status" value="1"/>
</dbReference>
<protein>
    <recommendedName>
        <fullName evidence="3">ParB-like N-terminal domain-containing protein</fullName>
    </recommendedName>
</protein>
<name>A0A0F9NDY6_9ZZZZ</name>
<reference evidence="4" key="1">
    <citation type="journal article" date="2015" name="Nature">
        <title>Complex archaea that bridge the gap between prokaryotes and eukaryotes.</title>
        <authorList>
            <person name="Spang A."/>
            <person name="Saw J.H."/>
            <person name="Jorgensen S.L."/>
            <person name="Zaremba-Niedzwiedzka K."/>
            <person name="Martijn J."/>
            <person name="Lind A.E."/>
            <person name="van Eijk R."/>
            <person name="Schleper C."/>
            <person name="Guy L."/>
            <person name="Ettema T.J."/>
        </authorList>
    </citation>
    <scope>NUCLEOTIDE SEQUENCE</scope>
</reference>
<proteinExistence type="predicted"/>
<accession>A0A0F9NDY6</accession>
<dbReference type="PANTHER" id="PTHR33375:SF1">
    <property type="entry name" value="CHROMOSOME-PARTITIONING PROTEIN PARB-RELATED"/>
    <property type="match status" value="1"/>
</dbReference>
<dbReference type="InterPro" id="IPR041468">
    <property type="entry name" value="HTH_ParB/Spo0J"/>
</dbReference>
<sequence>MKQSKIPDLGDIKLGDIDRPNKADRLTVDHSYILELAKSIKEVGLLQPILVNKNGKRYEIVAGERRYLACQELGHQTIKAHIKEYSPEDLRLARAIENLQRINLTIIEEAKVYKDLHDEFKMSWDAIGKRTGKTPGLVKRRYDLLFLPDCLVNAMHKGDISYSVAEQLMRIKNVSRIEYLLQYAVENGATRDVVRRWVDEEEADIREKATAGDDDGGFRNPIETKPIYFACDLCVSPTTLGEETVMRVCPACVELLKKSLE</sequence>
<dbReference type="GO" id="GO:0045881">
    <property type="term" value="P:positive regulation of sporulation resulting in formation of a cellular spore"/>
    <property type="evidence" value="ECO:0007669"/>
    <property type="project" value="TreeGrafter"/>
</dbReference>
<evidence type="ECO:0000259" key="3">
    <source>
        <dbReference type="SMART" id="SM00470"/>
    </source>
</evidence>
<dbReference type="GO" id="GO:0007059">
    <property type="term" value="P:chromosome segregation"/>
    <property type="evidence" value="ECO:0007669"/>
    <property type="project" value="UniProtKB-KW"/>
</dbReference>
<dbReference type="InterPro" id="IPR003115">
    <property type="entry name" value="ParB_N"/>
</dbReference>
<dbReference type="PANTHER" id="PTHR33375">
    <property type="entry name" value="CHROMOSOME-PARTITIONING PROTEIN PARB-RELATED"/>
    <property type="match status" value="1"/>
</dbReference>
<evidence type="ECO:0000256" key="2">
    <source>
        <dbReference type="ARBA" id="ARBA00023125"/>
    </source>
</evidence>
<dbReference type="SMART" id="SM00470">
    <property type="entry name" value="ParB"/>
    <property type="match status" value="1"/>
</dbReference>
<dbReference type="InterPro" id="IPR036086">
    <property type="entry name" value="ParB/Sulfiredoxin_sf"/>
</dbReference>
<dbReference type="GO" id="GO:0003677">
    <property type="term" value="F:DNA binding"/>
    <property type="evidence" value="ECO:0007669"/>
    <property type="project" value="UniProtKB-KW"/>
</dbReference>
<feature type="domain" description="ParB-like N-terminal" evidence="3">
    <location>
        <begin position="10"/>
        <end position="99"/>
    </location>
</feature>
<keyword evidence="1" id="KW-0159">Chromosome partition</keyword>
<organism evidence="4">
    <name type="scientific">marine sediment metagenome</name>
    <dbReference type="NCBI Taxonomy" id="412755"/>
    <lineage>
        <taxon>unclassified sequences</taxon>
        <taxon>metagenomes</taxon>
        <taxon>ecological metagenomes</taxon>
    </lineage>
</organism>
<gene>
    <name evidence="4" type="ORF">LCGC14_0978560</name>
</gene>
<keyword evidence="2" id="KW-0238">DNA-binding</keyword>
<dbReference type="InterPro" id="IPR004437">
    <property type="entry name" value="ParB/RepB/Spo0J"/>
</dbReference>
<dbReference type="NCBIfam" id="TIGR00180">
    <property type="entry name" value="parB_part"/>
    <property type="match status" value="1"/>
</dbReference>
<dbReference type="Pfam" id="PF02195">
    <property type="entry name" value="ParB_N"/>
    <property type="match status" value="1"/>
</dbReference>
<dbReference type="SUPFAM" id="SSF109709">
    <property type="entry name" value="KorB DNA-binding domain-like"/>
    <property type="match status" value="1"/>
</dbReference>
<dbReference type="Pfam" id="PF17762">
    <property type="entry name" value="HTH_ParB"/>
    <property type="match status" value="1"/>
</dbReference>
<dbReference type="GO" id="GO:0005694">
    <property type="term" value="C:chromosome"/>
    <property type="evidence" value="ECO:0007669"/>
    <property type="project" value="TreeGrafter"/>
</dbReference>
<dbReference type="Gene3D" id="3.90.1530.30">
    <property type="match status" value="1"/>
</dbReference>
<dbReference type="AlphaFoldDB" id="A0A0F9NDY6"/>
<dbReference type="SUPFAM" id="SSF110849">
    <property type="entry name" value="ParB/Sulfiredoxin"/>
    <property type="match status" value="1"/>
</dbReference>
<evidence type="ECO:0000256" key="1">
    <source>
        <dbReference type="ARBA" id="ARBA00022829"/>
    </source>
</evidence>
<dbReference type="EMBL" id="LAZR01003640">
    <property type="protein sequence ID" value="KKN16184.1"/>
    <property type="molecule type" value="Genomic_DNA"/>
</dbReference>
<evidence type="ECO:0000313" key="4">
    <source>
        <dbReference type="EMBL" id="KKN16184.1"/>
    </source>
</evidence>